<reference evidence="1" key="1">
    <citation type="journal article" date="2021" name="Environ. Microbiol.">
        <title>New insights into the diversity and evolution of the archaeal mobilome from three complete genomes of Saccharolobus shibatae.</title>
        <authorList>
            <person name="Medvedeva S."/>
            <person name="Brandt D."/>
            <person name="Cvirkaite-Krupovic V."/>
            <person name="Liu Y."/>
            <person name="Severinov K."/>
            <person name="Ishino S."/>
            <person name="Ishino Y."/>
            <person name="Prangishvili D."/>
            <person name="Kalinowski J."/>
            <person name="Krupovic M."/>
        </authorList>
    </citation>
    <scope>NUCLEOTIDE SEQUENCE</scope>
    <source>
        <strain evidence="1">BEU9</strain>
    </source>
</reference>
<evidence type="ECO:0000313" key="2">
    <source>
        <dbReference type="Proteomes" id="UP000693941"/>
    </source>
</evidence>
<dbReference type="EMBL" id="CP077715">
    <property type="protein sequence ID" value="QXJ31840.1"/>
    <property type="molecule type" value="Genomic_DNA"/>
</dbReference>
<name>A0A8F5BUY3_9CREN</name>
<organism evidence="1 2">
    <name type="scientific">Saccharolobus shibatae</name>
    <dbReference type="NCBI Taxonomy" id="2286"/>
    <lineage>
        <taxon>Archaea</taxon>
        <taxon>Thermoproteota</taxon>
        <taxon>Thermoprotei</taxon>
        <taxon>Sulfolobales</taxon>
        <taxon>Sulfolobaceae</taxon>
        <taxon>Saccharolobus</taxon>
    </lineage>
</organism>
<proteinExistence type="predicted"/>
<evidence type="ECO:0008006" key="3">
    <source>
        <dbReference type="Google" id="ProtNLM"/>
    </source>
</evidence>
<dbReference type="AlphaFoldDB" id="A0A8F5BUY3"/>
<evidence type="ECO:0000313" key="1">
    <source>
        <dbReference type="EMBL" id="QXJ31840.1"/>
    </source>
</evidence>
<protein>
    <recommendedName>
        <fullName evidence="3">AAA domain-containing protein</fullName>
    </recommendedName>
</protein>
<accession>A0A8F5BUY3</accession>
<gene>
    <name evidence="1" type="ORF">J5U21_01491</name>
</gene>
<dbReference type="Proteomes" id="UP000693941">
    <property type="component" value="Chromosome"/>
</dbReference>
<dbReference type="GeneID" id="65560004"/>
<dbReference type="RefSeq" id="WP_218261501.1">
    <property type="nucleotide sequence ID" value="NZ_CP077715.1"/>
</dbReference>
<sequence>MRLKITSLGPITERSEIELGDLTVFFGPPNSGKSTALKAIYYSLHPLLSNEMKDTFVNLGSLKLEYVTKDNIYEFKFHPSTDYLKDLLPEGEFSAEPLFLTSSPP</sequence>